<dbReference type="GO" id="GO:0008810">
    <property type="term" value="F:cellulase activity"/>
    <property type="evidence" value="ECO:0007669"/>
    <property type="project" value="InterPro"/>
</dbReference>
<sequence length="236" mass="26339">MKITLFIAAALASVAAAQDACKLYNYYSSNGYEILNNLWGEGSATSGSQCTYVDEVTDAGTKWHSNWTWTGAPNNVKSYVYAGRLFTRKPVSQFTNLQTEANWAYDTTNIRCNVAYDLFTAKDANHTNEYGDFELMIWLARWDVHPIGSSQGMINIAGYTWELFYGFNGAMKVYSFVAPSPVPHFTADLKEFFTYLTEKKDFPASTQNLITYQFGSEAFTGGPATFSVNKWSATAS</sequence>
<dbReference type="InterPro" id="IPR013319">
    <property type="entry name" value="GH11/12"/>
</dbReference>
<keyword evidence="2" id="KW-0326">Glycosidase</keyword>
<keyword evidence="2" id="KW-0624">Polysaccharide degradation</keyword>
<accession>W6ZD74</accession>
<dbReference type="PANTHER" id="PTHR34002">
    <property type="entry name" value="BLR1656 PROTEIN"/>
    <property type="match status" value="1"/>
</dbReference>
<organism evidence="4 5">
    <name type="scientific">Bipolaris oryzae ATCC 44560</name>
    <dbReference type="NCBI Taxonomy" id="930090"/>
    <lineage>
        <taxon>Eukaryota</taxon>
        <taxon>Fungi</taxon>
        <taxon>Dikarya</taxon>
        <taxon>Ascomycota</taxon>
        <taxon>Pezizomycotina</taxon>
        <taxon>Dothideomycetes</taxon>
        <taxon>Pleosporomycetidae</taxon>
        <taxon>Pleosporales</taxon>
        <taxon>Pleosporineae</taxon>
        <taxon>Pleosporaceae</taxon>
        <taxon>Bipolaris</taxon>
    </lineage>
</organism>
<dbReference type="EMBL" id="KI963929">
    <property type="protein sequence ID" value="EUC49747.1"/>
    <property type="molecule type" value="Genomic_DNA"/>
</dbReference>
<keyword evidence="2" id="KW-0119">Carbohydrate metabolism</keyword>
<dbReference type="AlphaFoldDB" id="W6ZD74"/>
<keyword evidence="5" id="KW-1185">Reference proteome</keyword>
<name>W6ZD74_COCMI</name>
<dbReference type="SUPFAM" id="SSF49899">
    <property type="entry name" value="Concanavalin A-like lectins/glucanases"/>
    <property type="match status" value="1"/>
</dbReference>
<feature type="chain" id="PRO_5004889924" evidence="3">
    <location>
        <begin position="18"/>
        <end position="236"/>
    </location>
</feature>
<evidence type="ECO:0000313" key="5">
    <source>
        <dbReference type="Proteomes" id="UP000054032"/>
    </source>
</evidence>
<reference evidence="4 5" key="1">
    <citation type="journal article" date="2013" name="PLoS Genet.">
        <title>Comparative genome structure, secondary metabolite, and effector coding capacity across Cochliobolus pathogens.</title>
        <authorList>
            <person name="Condon B.J."/>
            <person name="Leng Y."/>
            <person name="Wu D."/>
            <person name="Bushley K.E."/>
            <person name="Ohm R.A."/>
            <person name="Otillar R."/>
            <person name="Martin J."/>
            <person name="Schackwitz W."/>
            <person name="Grimwood J."/>
            <person name="MohdZainudin N."/>
            <person name="Xue C."/>
            <person name="Wang R."/>
            <person name="Manning V.A."/>
            <person name="Dhillon B."/>
            <person name="Tu Z.J."/>
            <person name="Steffenson B.J."/>
            <person name="Salamov A."/>
            <person name="Sun H."/>
            <person name="Lowry S."/>
            <person name="LaButti K."/>
            <person name="Han J."/>
            <person name="Copeland A."/>
            <person name="Lindquist E."/>
            <person name="Barry K."/>
            <person name="Schmutz J."/>
            <person name="Baker S.E."/>
            <person name="Ciuffetti L.M."/>
            <person name="Grigoriev I.V."/>
            <person name="Zhong S."/>
            <person name="Turgeon B.G."/>
        </authorList>
    </citation>
    <scope>NUCLEOTIDE SEQUENCE [LARGE SCALE GENOMIC DNA]</scope>
    <source>
        <strain evidence="4 5">ATCC 44560</strain>
    </source>
</reference>
<dbReference type="HOGENOM" id="CLU_051064_0_1_1"/>
<dbReference type="STRING" id="930090.W6ZD74"/>
<keyword evidence="3" id="KW-0732">Signal</keyword>
<dbReference type="GeneID" id="19122217"/>
<keyword evidence="2 4" id="KW-0378">Hydrolase</keyword>
<dbReference type="Gene3D" id="2.60.120.180">
    <property type="match status" value="1"/>
</dbReference>
<evidence type="ECO:0000256" key="2">
    <source>
        <dbReference type="RuleBase" id="RU361163"/>
    </source>
</evidence>
<evidence type="ECO:0000256" key="1">
    <source>
        <dbReference type="ARBA" id="ARBA00005519"/>
    </source>
</evidence>
<evidence type="ECO:0000313" key="4">
    <source>
        <dbReference type="EMBL" id="EUC49747.1"/>
    </source>
</evidence>
<dbReference type="Proteomes" id="UP000054032">
    <property type="component" value="Unassembled WGS sequence"/>
</dbReference>
<dbReference type="InterPro" id="IPR013320">
    <property type="entry name" value="ConA-like_dom_sf"/>
</dbReference>
<evidence type="ECO:0000256" key="3">
    <source>
        <dbReference type="SAM" id="SignalP"/>
    </source>
</evidence>
<gene>
    <name evidence="4" type="ORF">COCMIDRAFT_32961</name>
</gene>
<dbReference type="eggNOG" id="ENOG502SH4Y">
    <property type="taxonomic scope" value="Eukaryota"/>
</dbReference>
<dbReference type="PANTHER" id="PTHR34002:SF10">
    <property type="entry name" value="PUTATIVE-RELATED"/>
    <property type="match status" value="1"/>
</dbReference>
<proteinExistence type="inferred from homology"/>
<feature type="signal peptide" evidence="3">
    <location>
        <begin position="1"/>
        <end position="17"/>
    </location>
</feature>
<dbReference type="RefSeq" id="XP_007683771.1">
    <property type="nucleotide sequence ID" value="XM_007685581.1"/>
</dbReference>
<dbReference type="Pfam" id="PF01670">
    <property type="entry name" value="Glyco_hydro_12"/>
    <property type="match status" value="1"/>
</dbReference>
<dbReference type="InterPro" id="IPR002594">
    <property type="entry name" value="GH12"/>
</dbReference>
<protein>
    <submittedName>
        <fullName evidence="4">Glycoside hydrolase family 12 protein</fullName>
    </submittedName>
</protein>
<dbReference type="GO" id="GO:0000272">
    <property type="term" value="P:polysaccharide catabolic process"/>
    <property type="evidence" value="ECO:0007669"/>
    <property type="project" value="UniProtKB-KW"/>
</dbReference>
<comment type="similarity">
    <text evidence="1 2">Belongs to the glycosyl hydrolase 12 (cellulase H) family.</text>
</comment>
<dbReference type="KEGG" id="bor:COCMIDRAFT_32961"/>
<dbReference type="OrthoDB" id="89349at2759"/>